<feature type="binding site" evidence="11">
    <location>
        <position position="141"/>
    </location>
    <ligand>
        <name>Mg(2+)</name>
        <dbReference type="ChEBI" id="CHEBI:18420"/>
    </ligand>
</feature>
<sequence length="195" mass="21144">MKASALQWYERAMEQKVILLDRDGIINHDSRAYIKSIDEFLFLPGSLRALARLKQAGFRIGIATNQSGIARGYYDAARLAAIHAHMLAAIRAEGGDIEAILHCPHLPDTGCTCRKPEPGMLQSLAKTMGFTLEGVPFAGDKITDIMAAEAAECSPIFITSAPHETAHFKAGHFAHVPAFSSLSDFTDALLLHDNA</sequence>
<evidence type="ECO:0000256" key="5">
    <source>
        <dbReference type="ARBA" id="ARBA00023277"/>
    </source>
</evidence>
<evidence type="ECO:0000256" key="2">
    <source>
        <dbReference type="ARBA" id="ARBA00022490"/>
    </source>
</evidence>
<dbReference type="InterPro" id="IPR006549">
    <property type="entry name" value="HAD-SF_hydro_IIIA"/>
</dbReference>
<feature type="binding site" evidence="11">
    <location>
        <position position="23"/>
    </location>
    <ligand>
        <name>Mg(2+)</name>
        <dbReference type="ChEBI" id="CHEBI:18420"/>
    </ligand>
</feature>
<comment type="cofactor">
    <cofactor evidence="11">
        <name>Zn(2+)</name>
        <dbReference type="ChEBI" id="CHEBI:29105"/>
    </cofactor>
</comment>
<feature type="binding site" evidence="9">
    <location>
        <begin position="21"/>
        <end position="23"/>
    </location>
    <ligand>
        <name>substrate</name>
    </ligand>
</feature>
<dbReference type="PIRSF" id="PIRSF004682">
    <property type="entry name" value="GmhB"/>
    <property type="match status" value="1"/>
</dbReference>
<evidence type="ECO:0000256" key="11">
    <source>
        <dbReference type="PIRSR" id="PIRSR004682-4"/>
    </source>
</evidence>
<feature type="binding site" evidence="11">
    <location>
        <position position="21"/>
    </location>
    <ligand>
        <name>Mg(2+)</name>
        <dbReference type="ChEBI" id="CHEBI:18420"/>
    </ligand>
</feature>
<keyword evidence="2 7" id="KW-0963">Cytoplasm</keyword>
<feature type="binding site" evidence="11">
    <location>
        <position position="103"/>
    </location>
    <ligand>
        <name>Zn(2+)</name>
        <dbReference type="ChEBI" id="CHEBI:29105"/>
    </ligand>
</feature>
<dbReference type="EC" id="3.1.3.-" evidence="7"/>
<evidence type="ECO:0000256" key="6">
    <source>
        <dbReference type="ARBA" id="ARBA00031828"/>
    </source>
</evidence>
<feature type="binding site" evidence="9">
    <location>
        <begin position="29"/>
        <end position="33"/>
    </location>
    <ligand>
        <name>substrate</name>
    </ligand>
</feature>
<dbReference type="Gene3D" id="3.40.50.1000">
    <property type="entry name" value="HAD superfamily/HAD-like"/>
    <property type="match status" value="1"/>
</dbReference>
<evidence type="ECO:0000256" key="9">
    <source>
        <dbReference type="PIRSR" id="PIRSR004682-2"/>
    </source>
</evidence>
<comment type="cofactor">
    <cofactor evidence="11">
        <name>Mg(2+)</name>
        <dbReference type="ChEBI" id="CHEBI:18420"/>
    </cofactor>
</comment>
<feature type="binding site" evidence="11">
    <location>
        <position position="113"/>
    </location>
    <ligand>
        <name>Zn(2+)</name>
        <dbReference type="ChEBI" id="CHEBI:29105"/>
    </ligand>
</feature>
<dbReference type="NCBIfam" id="NF006506">
    <property type="entry name" value="PRK08942.1"/>
    <property type="match status" value="1"/>
</dbReference>
<keyword evidence="13" id="KW-1185">Reference proteome</keyword>
<organism evidence="12 13">
    <name type="scientific">Legionella geestiana</name>
    <dbReference type="NCBI Taxonomy" id="45065"/>
    <lineage>
        <taxon>Bacteria</taxon>
        <taxon>Pseudomonadati</taxon>
        <taxon>Pseudomonadota</taxon>
        <taxon>Gammaproteobacteria</taxon>
        <taxon>Legionellales</taxon>
        <taxon>Legionellaceae</taxon>
        <taxon>Legionella</taxon>
    </lineage>
</organism>
<dbReference type="NCBIfam" id="TIGR01656">
    <property type="entry name" value="Histidinol-ppas"/>
    <property type="match status" value="1"/>
</dbReference>
<dbReference type="Proteomes" id="UP000054785">
    <property type="component" value="Unassembled WGS sequence"/>
</dbReference>
<dbReference type="STRING" id="45065.Lgee_1426"/>
<feature type="site" description="Stabilizes the phosphoryl group" evidence="10">
    <location>
        <position position="64"/>
    </location>
</feature>
<keyword evidence="3 11" id="KW-0479">Metal-binding</keyword>
<feature type="site" description="Stabilizes the phosphoryl group" evidence="10">
    <location>
        <position position="115"/>
    </location>
</feature>
<evidence type="ECO:0000256" key="7">
    <source>
        <dbReference type="PIRNR" id="PIRNR004682"/>
    </source>
</evidence>
<feature type="binding site" evidence="9">
    <location>
        <begin position="64"/>
        <end position="67"/>
    </location>
    <ligand>
        <name>substrate</name>
    </ligand>
</feature>
<feature type="binding site" evidence="11">
    <location>
        <position position="140"/>
    </location>
    <ligand>
        <name>Mg(2+)</name>
        <dbReference type="ChEBI" id="CHEBI:18420"/>
    </ligand>
</feature>
<dbReference type="GO" id="GO:0016791">
    <property type="term" value="F:phosphatase activity"/>
    <property type="evidence" value="ECO:0007669"/>
    <property type="project" value="InterPro"/>
</dbReference>
<reference evidence="12 13" key="1">
    <citation type="submission" date="2015-11" db="EMBL/GenBank/DDBJ databases">
        <title>Genomic analysis of 38 Legionella species identifies large and diverse effector repertoires.</title>
        <authorList>
            <person name="Burstein D."/>
            <person name="Amaro F."/>
            <person name="Zusman T."/>
            <person name="Lifshitz Z."/>
            <person name="Cohen O."/>
            <person name="Gilbert J.A."/>
            <person name="Pupko T."/>
            <person name="Shuman H.A."/>
            <person name="Segal G."/>
        </authorList>
    </citation>
    <scope>NUCLEOTIDE SEQUENCE [LARGE SCALE GENOMIC DNA]</scope>
    <source>
        <strain evidence="12 13">ATCC 49504</strain>
    </source>
</reference>
<feature type="binding site" evidence="9">
    <location>
        <position position="141"/>
    </location>
    <ligand>
        <name>substrate</name>
    </ligand>
</feature>
<dbReference type="InterPro" id="IPR004446">
    <property type="entry name" value="Heptose_bisP_phosphatase"/>
</dbReference>
<proteinExistence type="inferred from homology"/>
<comment type="caution">
    <text evidence="12">The sequence shown here is derived from an EMBL/GenBank/DDBJ whole genome shotgun (WGS) entry which is preliminary data.</text>
</comment>
<evidence type="ECO:0000256" key="8">
    <source>
        <dbReference type="PIRSR" id="PIRSR004682-1"/>
    </source>
</evidence>
<evidence type="ECO:0000313" key="13">
    <source>
        <dbReference type="Proteomes" id="UP000054785"/>
    </source>
</evidence>
<dbReference type="SUPFAM" id="SSF56784">
    <property type="entry name" value="HAD-like"/>
    <property type="match status" value="1"/>
</dbReference>
<dbReference type="AlphaFoldDB" id="A0A0W0TT14"/>
<accession>A0A0W0TT14</accession>
<dbReference type="InterPro" id="IPR036412">
    <property type="entry name" value="HAD-like_sf"/>
</dbReference>
<dbReference type="RefSeq" id="WP_238582818.1">
    <property type="nucleotide sequence ID" value="NZ_CAAAHN010000024.1"/>
</dbReference>
<evidence type="ECO:0000256" key="10">
    <source>
        <dbReference type="PIRSR" id="PIRSR004682-3"/>
    </source>
</evidence>
<dbReference type="InterPro" id="IPR006543">
    <property type="entry name" value="Histidinol-phos"/>
</dbReference>
<dbReference type="EMBL" id="LNYC01000055">
    <property type="protein sequence ID" value="KTC98849.1"/>
    <property type="molecule type" value="Genomic_DNA"/>
</dbReference>
<dbReference type="PANTHER" id="PTHR42891:SF1">
    <property type="entry name" value="D-GLYCERO-BETA-D-MANNO-HEPTOSE-1,7-BISPHOSPHATE 7-PHOSPHATASE"/>
    <property type="match status" value="1"/>
</dbReference>
<dbReference type="PATRIC" id="fig|45065.4.peg.1543"/>
<dbReference type="Pfam" id="PF00702">
    <property type="entry name" value="Hydrolase"/>
    <property type="match status" value="1"/>
</dbReference>
<protein>
    <recommendedName>
        <fullName evidence="6 7">D,D-heptose 1,7-bisphosphate phosphatase</fullName>
        <ecNumber evidence="7">3.1.3.-</ecNumber>
    </recommendedName>
</protein>
<evidence type="ECO:0000256" key="4">
    <source>
        <dbReference type="ARBA" id="ARBA00022801"/>
    </source>
</evidence>
<dbReference type="CDD" id="cd07503">
    <property type="entry name" value="HAD_HisB-N"/>
    <property type="match status" value="1"/>
</dbReference>
<feature type="active site" description="Proton donor" evidence="8">
    <location>
        <position position="23"/>
    </location>
</feature>
<feature type="binding site" evidence="11">
    <location>
        <position position="105"/>
    </location>
    <ligand>
        <name>Zn(2+)</name>
        <dbReference type="ChEBI" id="CHEBI:29105"/>
    </ligand>
</feature>
<feature type="site" description="Contributes to substrate recognition" evidence="10">
    <location>
        <position position="114"/>
    </location>
</feature>
<evidence type="ECO:0000313" key="12">
    <source>
        <dbReference type="EMBL" id="KTC98849.1"/>
    </source>
</evidence>
<dbReference type="NCBIfam" id="TIGR01662">
    <property type="entry name" value="HAD-SF-IIIA"/>
    <property type="match status" value="1"/>
</dbReference>
<keyword evidence="5 7" id="KW-0119">Carbohydrate metabolism</keyword>
<feature type="binding site" evidence="11">
    <location>
        <position position="111"/>
    </location>
    <ligand>
        <name>Zn(2+)</name>
        <dbReference type="ChEBI" id="CHEBI:29105"/>
    </ligand>
</feature>
<dbReference type="PANTHER" id="PTHR42891">
    <property type="entry name" value="D-GLYCERO-BETA-D-MANNO-HEPTOSE-1,7-BISPHOSPHATE 7-PHOSPHATASE"/>
    <property type="match status" value="1"/>
</dbReference>
<comment type="subcellular location">
    <subcellularLocation>
        <location evidence="1 7">Cytoplasm</location>
    </subcellularLocation>
</comment>
<name>A0A0W0TT14_9GAMM</name>
<dbReference type="GO" id="GO:0005737">
    <property type="term" value="C:cytoplasm"/>
    <property type="evidence" value="ECO:0007669"/>
    <property type="project" value="UniProtKB-SubCell"/>
</dbReference>
<gene>
    <name evidence="12" type="ORF">Lgee_1426</name>
</gene>
<keyword evidence="11" id="KW-0460">Magnesium</keyword>
<evidence type="ECO:0000256" key="3">
    <source>
        <dbReference type="ARBA" id="ARBA00022723"/>
    </source>
</evidence>
<dbReference type="InterPro" id="IPR023214">
    <property type="entry name" value="HAD_sf"/>
</dbReference>
<comment type="similarity">
    <text evidence="7">Belongs to the gmhB family.</text>
</comment>
<dbReference type="GO" id="GO:0046872">
    <property type="term" value="F:metal ion binding"/>
    <property type="evidence" value="ECO:0007669"/>
    <property type="project" value="UniProtKB-KW"/>
</dbReference>
<keyword evidence="11" id="KW-0862">Zinc</keyword>
<keyword evidence="4 7" id="KW-0378">Hydrolase</keyword>
<feature type="active site" description="Nucleophile" evidence="8">
    <location>
        <position position="21"/>
    </location>
</feature>
<dbReference type="GO" id="GO:0005975">
    <property type="term" value="P:carbohydrate metabolic process"/>
    <property type="evidence" value="ECO:0007669"/>
    <property type="project" value="InterPro"/>
</dbReference>
<feature type="binding site" evidence="9">
    <location>
        <begin position="114"/>
        <end position="115"/>
    </location>
    <ligand>
        <name>substrate</name>
    </ligand>
</feature>
<evidence type="ECO:0000256" key="1">
    <source>
        <dbReference type="ARBA" id="ARBA00004496"/>
    </source>
</evidence>